<dbReference type="InterPro" id="IPR001466">
    <property type="entry name" value="Beta-lactam-related"/>
</dbReference>
<dbReference type="Gene3D" id="3.40.710.10">
    <property type="entry name" value="DD-peptidase/beta-lactamase superfamily"/>
    <property type="match status" value="1"/>
</dbReference>
<feature type="non-terminal residue" evidence="2">
    <location>
        <position position="1"/>
    </location>
</feature>
<feature type="non-terminal residue" evidence="2">
    <location>
        <position position="244"/>
    </location>
</feature>
<gene>
    <name evidence="2" type="ORF">S01H4_27152</name>
</gene>
<proteinExistence type="predicted"/>
<organism evidence="2">
    <name type="scientific">marine sediment metagenome</name>
    <dbReference type="NCBI Taxonomy" id="412755"/>
    <lineage>
        <taxon>unclassified sequences</taxon>
        <taxon>metagenomes</taxon>
        <taxon>ecological metagenomes</taxon>
    </lineage>
</organism>
<dbReference type="SUPFAM" id="SSF56601">
    <property type="entry name" value="beta-lactamase/transpeptidase-like"/>
    <property type="match status" value="1"/>
</dbReference>
<reference evidence="2" key="1">
    <citation type="journal article" date="2014" name="Front. Microbiol.">
        <title>High frequency of phylogenetically diverse reductive dehalogenase-homologous genes in deep subseafloor sedimentary metagenomes.</title>
        <authorList>
            <person name="Kawai M."/>
            <person name="Futagami T."/>
            <person name="Toyoda A."/>
            <person name="Takaki Y."/>
            <person name="Nishi S."/>
            <person name="Hori S."/>
            <person name="Arai W."/>
            <person name="Tsubouchi T."/>
            <person name="Morono Y."/>
            <person name="Uchiyama I."/>
            <person name="Ito T."/>
            <person name="Fujiyama A."/>
            <person name="Inagaki F."/>
            <person name="Takami H."/>
        </authorList>
    </citation>
    <scope>NUCLEOTIDE SEQUENCE</scope>
    <source>
        <strain evidence="2">Expedition CK06-06</strain>
    </source>
</reference>
<dbReference type="InterPro" id="IPR012338">
    <property type="entry name" value="Beta-lactam/transpept-like"/>
</dbReference>
<accession>X1CYK0</accession>
<feature type="domain" description="Beta-lactamase-related" evidence="1">
    <location>
        <begin position="3"/>
        <end position="242"/>
    </location>
</feature>
<evidence type="ECO:0000259" key="1">
    <source>
        <dbReference type="Pfam" id="PF00144"/>
    </source>
</evidence>
<evidence type="ECO:0000313" key="2">
    <source>
        <dbReference type="EMBL" id="GAG89321.1"/>
    </source>
</evidence>
<comment type="caution">
    <text evidence="2">The sequence shown here is derived from an EMBL/GenBank/DDBJ whole genome shotgun (WGS) entry which is preliminary data.</text>
</comment>
<name>X1CYK0_9ZZZZ</name>
<dbReference type="Pfam" id="PF00144">
    <property type="entry name" value="Beta-lactamase"/>
    <property type="match status" value="1"/>
</dbReference>
<protein>
    <recommendedName>
        <fullName evidence="1">Beta-lactamase-related domain-containing protein</fullName>
    </recommendedName>
</protein>
<dbReference type="AlphaFoldDB" id="X1CYK0"/>
<dbReference type="PANTHER" id="PTHR43319">
    <property type="entry name" value="BETA-LACTAMASE-RELATED"/>
    <property type="match status" value="1"/>
</dbReference>
<dbReference type="InterPro" id="IPR052907">
    <property type="entry name" value="Beta-lactamase/esterase"/>
</dbReference>
<sequence>NFKHDLDVGASLALTINGDFLIDIWAGYADEAQTKPWKKDTIVNVYSTTKVMTALCVLMLVDRGLLDLDAPVAQYWPEFAQAGKEKLPVRYLLSHTAGIPGFDKRIQPETLYDWDAIVNILAAQKSWWKPGTKSGYHSITFGYLLGELVRRITGKTLGIFFKEEVAEPLKADFHIGLSAEHDSRVGELIPPSPADLQNVENIDPNSIPIRVLLNPVLTARETLTRKWRAAEIPASNGHGNARSV</sequence>
<dbReference type="EMBL" id="BART01013212">
    <property type="protein sequence ID" value="GAG89321.1"/>
    <property type="molecule type" value="Genomic_DNA"/>
</dbReference>
<dbReference type="PANTHER" id="PTHR43319:SF3">
    <property type="entry name" value="BETA-LACTAMASE-RELATED DOMAIN-CONTAINING PROTEIN"/>
    <property type="match status" value="1"/>
</dbReference>